<comment type="similarity">
    <text evidence="2">Belongs to the COG3 family.</text>
</comment>
<evidence type="ECO:0000313" key="12">
    <source>
        <dbReference type="Proteomes" id="UP001220961"/>
    </source>
</evidence>
<dbReference type="GO" id="GO:0000139">
    <property type="term" value="C:Golgi membrane"/>
    <property type="evidence" value="ECO:0007669"/>
    <property type="project" value="UniProtKB-SubCell"/>
</dbReference>
<keyword evidence="7" id="KW-0472">Membrane</keyword>
<dbReference type="GO" id="GO:0017119">
    <property type="term" value="C:Golgi transport complex"/>
    <property type="evidence" value="ECO:0007669"/>
    <property type="project" value="TreeGrafter"/>
</dbReference>
<proteinExistence type="inferred from homology"/>
<evidence type="ECO:0000256" key="7">
    <source>
        <dbReference type="ARBA" id="ARBA00023136"/>
    </source>
</evidence>
<dbReference type="Pfam" id="PF20671">
    <property type="entry name" value="COG3_C"/>
    <property type="match status" value="1"/>
</dbReference>
<dbReference type="InterPro" id="IPR048685">
    <property type="entry name" value="COG3_C"/>
</dbReference>
<name>A0AAF0IUY1_9BASI</name>
<keyword evidence="12" id="KW-1185">Reference proteome</keyword>
<evidence type="ECO:0000313" key="11">
    <source>
        <dbReference type="EMBL" id="WFD17933.1"/>
    </source>
</evidence>
<evidence type="ECO:0000259" key="9">
    <source>
        <dbReference type="Pfam" id="PF04136"/>
    </source>
</evidence>
<comment type="subcellular location">
    <subcellularLocation>
        <location evidence="1">Golgi apparatus membrane</location>
        <topology evidence="1">Peripheral membrane protein</topology>
    </subcellularLocation>
</comment>
<evidence type="ECO:0000256" key="2">
    <source>
        <dbReference type="ARBA" id="ARBA00009936"/>
    </source>
</evidence>
<feature type="domain" description="Conserved oligomeric Golgi complex subunit 3 N-terminal" evidence="9">
    <location>
        <begin position="85"/>
        <end position="219"/>
    </location>
</feature>
<sequence length="715" mass="78660">MATTPALSLDDWYTQYAPLSDAQRVSVSRVSAWVSAQRDRAELAQPSPEPSPSTPGMCLTQRLASMAAQRALAQDSNDTHDLVVLQDSLRELDQLGGQIAQVQGSMAELRAGLAYVQDSSSDLMAQASRLLSDQNDLERKHDDIMLRLGYFSVLPPATALLSSASTSVDTPEFRSTVDRLLLALKFMASHRQYMDAPVYQLRLLNALQRAMSIVRQSFAAAGTDLVNELLMQMREMLHVRDYATESSLLDPSSPLVSDLLYGHFEPLRDKYAKFMEDLVGLAAQHEELRGVWHDTQTLWCQWRVSLLRDCLAACTSSTGEPTMPLRARLEQVLTSLAQYSEQEKALSERVFPGTAADASWLEKVWATIYERAHAWLAPQWTALDLKAVAELAAAAQHYRIEPWCMPLYSELVERLERSATAAYKSEVVSFVPSRDDMAYPAVLRDWQRTSSSSAPGSSDAALSTWYAPVRTVHALLEALRPHLPPSALASWTYRAVQTCQQKVQEASNAMRADKVGSDDGDAGDALLFQLQHLLILQVQVQQNRACVGDMDAPVAAPRNASSSALWFLGSWGSAPSRPSTLSSLLEDLEAAITATANEIGTYLGASLALPLQIFMQQAGGTPDKAWQAWTVFQQSVDANVDDMRVKLPLYVDPQEVETLVKATLHTLRTTYEAFLARWQALVAPASSEASARLSDVPSPEQLCTQLGEKLLTGAS</sequence>
<dbReference type="AlphaFoldDB" id="A0AAF0IUY1"/>
<dbReference type="InterPro" id="IPR007265">
    <property type="entry name" value="COG_su3"/>
</dbReference>
<dbReference type="GO" id="GO:0007030">
    <property type="term" value="P:Golgi organization"/>
    <property type="evidence" value="ECO:0007669"/>
    <property type="project" value="TreeGrafter"/>
</dbReference>
<organism evidence="11 12">
    <name type="scientific">Malassezia caprae</name>
    <dbReference type="NCBI Taxonomy" id="1381934"/>
    <lineage>
        <taxon>Eukaryota</taxon>
        <taxon>Fungi</taxon>
        <taxon>Dikarya</taxon>
        <taxon>Basidiomycota</taxon>
        <taxon>Ustilaginomycotina</taxon>
        <taxon>Malasseziomycetes</taxon>
        <taxon>Malasseziales</taxon>
        <taxon>Malasseziaceae</taxon>
        <taxon>Malassezia</taxon>
    </lineage>
</organism>
<keyword evidence="6" id="KW-0333">Golgi apparatus</keyword>
<dbReference type="GO" id="GO:0006886">
    <property type="term" value="P:intracellular protein transport"/>
    <property type="evidence" value="ECO:0007669"/>
    <property type="project" value="InterPro"/>
</dbReference>
<dbReference type="PANTHER" id="PTHR13302">
    <property type="entry name" value="CONSERVED OLIGOMERIC GOLGI COMPLEX COMPONENT 3"/>
    <property type="match status" value="1"/>
</dbReference>
<evidence type="ECO:0000256" key="3">
    <source>
        <dbReference type="ARBA" id="ARBA00020976"/>
    </source>
</evidence>
<feature type="domain" description="Conserved oligomeric Golgi complex subunit 3 C-terminal" evidence="10">
    <location>
        <begin position="259"/>
        <end position="542"/>
    </location>
</feature>
<evidence type="ECO:0000256" key="6">
    <source>
        <dbReference type="ARBA" id="ARBA00023034"/>
    </source>
</evidence>
<protein>
    <recommendedName>
        <fullName evidence="3">Conserved oligomeric Golgi complex subunit 3</fullName>
    </recommendedName>
    <alternativeName>
        <fullName evidence="8">Component of oligomeric Golgi complex 3</fullName>
    </alternativeName>
</protein>
<keyword evidence="4" id="KW-0813">Transport</keyword>
<dbReference type="InterPro" id="IPR048320">
    <property type="entry name" value="COG3_N"/>
</dbReference>
<keyword evidence="5" id="KW-0653">Protein transport</keyword>
<evidence type="ECO:0000256" key="1">
    <source>
        <dbReference type="ARBA" id="ARBA00004395"/>
    </source>
</evidence>
<dbReference type="PANTHER" id="PTHR13302:SF8">
    <property type="entry name" value="CONSERVED OLIGOMERIC GOLGI COMPLEX SUBUNIT 3"/>
    <property type="match status" value="1"/>
</dbReference>
<evidence type="ECO:0000259" key="10">
    <source>
        <dbReference type="Pfam" id="PF20671"/>
    </source>
</evidence>
<dbReference type="GO" id="GO:0006891">
    <property type="term" value="P:intra-Golgi vesicle-mediated transport"/>
    <property type="evidence" value="ECO:0007669"/>
    <property type="project" value="TreeGrafter"/>
</dbReference>
<evidence type="ECO:0000256" key="5">
    <source>
        <dbReference type="ARBA" id="ARBA00022927"/>
    </source>
</evidence>
<dbReference type="GO" id="GO:0005801">
    <property type="term" value="C:cis-Golgi network"/>
    <property type="evidence" value="ECO:0007669"/>
    <property type="project" value="InterPro"/>
</dbReference>
<reference evidence="11" key="1">
    <citation type="submission" date="2023-03" db="EMBL/GenBank/DDBJ databases">
        <title>Mating type loci evolution in Malassezia.</title>
        <authorList>
            <person name="Coelho M.A."/>
        </authorList>
    </citation>
    <scope>NUCLEOTIDE SEQUENCE</scope>
    <source>
        <strain evidence="11">CBS 10434</strain>
    </source>
</reference>
<evidence type="ECO:0000256" key="4">
    <source>
        <dbReference type="ARBA" id="ARBA00022448"/>
    </source>
</evidence>
<gene>
    <name evidence="11" type="ORF">MCAP1_000144</name>
</gene>
<dbReference type="Pfam" id="PF04136">
    <property type="entry name" value="COG3_N"/>
    <property type="match status" value="1"/>
</dbReference>
<accession>A0AAF0IUY1</accession>
<evidence type="ECO:0000256" key="8">
    <source>
        <dbReference type="ARBA" id="ARBA00031339"/>
    </source>
</evidence>
<dbReference type="EMBL" id="CP119908">
    <property type="protein sequence ID" value="WFD17933.1"/>
    <property type="molecule type" value="Genomic_DNA"/>
</dbReference>
<dbReference type="Proteomes" id="UP001220961">
    <property type="component" value="Chromosome 1"/>
</dbReference>